<keyword evidence="1" id="KW-0560">Oxidoreductase</keyword>
<gene>
    <name evidence="4" type="ORF">OV079_07890</name>
</gene>
<dbReference type="Pfam" id="PF00171">
    <property type="entry name" value="Aldedh"/>
    <property type="match status" value="1"/>
</dbReference>
<feature type="region of interest" description="Disordered" evidence="2">
    <location>
        <begin position="517"/>
        <end position="590"/>
    </location>
</feature>
<sequence>MRVIESFLNGAWQSADGPRTSLVNPATEEVLAEAASARGLGDAVRHAREVGGPALRAMSFRQRGALLQAIAKLLHAHREELLDLAVVSGGNTRGDAKFDVDGGLGVLAAYAELAESLPDAPWLVEGEPAVVVRTSKVRVQHLLQPRHGVAVHINAFNFPAWGMLGKAAVAWLAGMPVLSKPATSTSLLAHRIAELVVGANILPPGAFQILIGSVGDLLDHLGPQDVVAFTGSADTGAKIRGHRNVLAHGVRVNVEADSLNSVVLGPDVQEGSELWDLVVRDAVTELTQKTGQKCTATRRILVLEAALPALRDALEGRLGERAAQTGNPLSKSVKMGPLSTAQQLADARAGVAALRERARVVRGDPQRGEFVDVPAGKGFFLEPILLEADAAAVLDRSAVFHRVEVFAPVATLLPYDGSVAQAAAIVGFGGGSLVSTVYSDDREYVARAVAELGPQLGASSCPTRRAPAARSAPAACSRRRSTAVLVAPAAAPSSAVASASSSTCSAPPCRAARASSRACSAADARPPPRYPGPTCRSWSRWSCSSRCSGASPTPASPASSSTASAWPRSRPSARASSSPSRPGTTATPIS</sequence>
<dbReference type="Gene3D" id="3.40.605.10">
    <property type="entry name" value="Aldehyde Dehydrogenase, Chain A, domain 1"/>
    <property type="match status" value="1"/>
</dbReference>
<dbReference type="InterPro" id="IPR016162">
    <property type="entry name" value="Ald_DH_N"/>
</dbReference>
<dbReference type="Proteomes" id="UP001150924">
    <property type="component" value="Unassembled WGS sequence"/>
</dbReference>
<proteinExistence type="predicted"/>
<dbReference type="AlphaFoldDB" id="A0A9X3EK02"/>
<comment type="caution">
    <text evidence="4">The sequence shown here is derived from an EMBL/GenBank/DDBJ whole genome shotgun (WGS) entry which is preliminary data.</text>
</comment>
<keyword evidence="5" id="KW-1185">Reference proteome</keyword>
<dbReference type="InterPro" id="IPR016161">
    <property type="entry name" value="Ald_DH/histidinol_DH"/>
</dbReference>
<evidence type="ECO:0000256" key="1">
    <source>
        <dbReference type="ARBA" id="ARBA00023002"/>
    </source>
</evidence>
<feature type="domain" description="Aldehyde dehydrogenase" evidence="3">
    <location>
        <begin position="12"/>
        <end position="452"/>
    </location>
</feature>
<dbReference type="InterPro" id="IPR016163">
    <property type="entry name" value="Ald_DH_C"/>
</dbReference>
<organism evidence="4 5">
    <name type="scientific">Nannocystis pusilla</name>
    <dbReference type="NCBI Taxonomy" id="889268"/>
    <lineage>
        <taxon>Bacteria</taxon>
        <taxon>Pseudomonadati</taxon>
        <taxon>Myxococcota</taxon>
        <taxon>Polyangia</taxon>
        <taxon>Nannocystales</taxon>
        <taxon>Nannocystaceae</taxon>
        <taxon>Nannocystis</taxon>
    </lineage>
</organism>
<dbReference type="Gene3D" id="3.40.309.10">
    <property type="entry name" value="Aldehyde Dehydrogenase, Chain A, domain 2"/>
    <property type="match status" value="1"/>
</dbReference>
<dbReference type="SUPFAM" id="SSF53720">
    <property type="entry name" value="ALDH-like"/>
    <property type="match status" value="1"/>
</dbReference>
<reference evidence="4" key="1">
    <citation type="submission" date="2022-11" db="EMBL/GenBank/DDBJ databases">
        <title>Minimal conservation of predation-associated metabolite biosynthetic gene clusters underscores biosynthetic potential of Myxococcota including descriptions for ten novel species: Archangium lansinium sp. nov., Myxococcus landrumus sp. nov., Nannocystis bai.</title>
        <authorList>
            <person name="Ahearne A."/>
            <person name="Stevens C."/>
            <person name="Phillips K."/>
        </authorList>
    </citation>
    <scope>NUCLEOTIDE SEQUENCE</scope>
    <source>
        <strain evidence="4">Na p29</strain>
    </source>
</reference>
<accession>A0A9X3EK02</accession>
<dbReference type="PANTHER" id="PTHR43111:SF1">
    <property type="entry name" value="ALDEHYDE DEHYDROGENASE B-RELATED"/>
    <property type="match status" value="1"/>
</dbReference>
<dbReference type="NCBIfam" id="NF008868">
    <property type="entry name" value="PRK11903.1"/>
    <property type="match status" value="1"/>
</dbReference>
<dbReference type="EMBL" id="JAPNKE010000002">
    <property type="protein sequence ID" value="MCY1005494.1"/>
    <property type="molecule type" value="Genomic_DNA"/>
</dbReference>
<dbReference type="RefSeq" id="WP_267767174.1">
    <property type="nucleotide sequence ID" value="NZ_JAPNKE010000002.1"/>
</dbReference>
<dbReference type="PANTHER" id="PTHR43111">
    <property type="entry name" value="ALDEHYDE DEHYDROGENASE B-RELATED"/>
    <property type="match status" value="1"/>
</dbReference>
<dbReference type="InterPro" id="IPR015590">
    <property type="entry name" value="Aldehyde_DH_dom"/>
</dbReference>
<feature type="compositionally biased region" description="Low complexity" evidence="2">
    <location>
        <begin position="535"/>
        <end position="590"/>
    </location>
</feature>
<evidence type="ECO:0000313" key="5">
    <source>
        <dbReference type="Proteomes" id="UP001150924"/>
    </source>
</evidence>
<evidence type="ECO:0000256" key="2">
    <source>
        <dbReference type="SAM" id="MobiDB-lite"/>
    </source>
</evidence>
<evidence type="ECO:0000313" key="4">
    <source>
        <dbReference type="EMBL" id="MCY1005494.1"/>
    </source>
</evidence>
<name>A0A9X3EK02_9BACT</name>
<dbReference type="GO" id="GO:0016620">
    <property type="term" value="F:oxidoreductase activity, acting on the aldehyde or oxo group of donors, NAD or NADP as acceptor"/>
    <property type="evidence" value="ECO:0007669"/>
    <property type="project" value="InterPro"/>
</dbReference>
<protein>
    <submittedName>
        <fullName evidence="4">3,4-dehydroadipyl-CoA semialdehyde dehydrogenase</fullName>
    </submittedName>
</protein>
<evidence type="ECO:0000259" key="3">
    <source>
        <dbReference type="Pfam" id="PF00171"/>
    </source>
</evidence>